<accession>A0A1A9UDB0</accession>
<keyword evidence="2" id="KW-1185">Reference proteome</keyword>
<sequence>MPSEQMLANAQPALTLIATYWKCNDNKISLKISGNMVLNHPQSSGQCQHFTYVDVSPVLYQESVTVGSHFYLLVVLNAIDGKEISKSTLMERTESPVLFITNELAAYYYCFLYAFDFQQGELILQDC</sequence>
<reference evidence="1" key="1">
    <citation type="submission" date="2020-05" db="UniProtKB">
        <authorList>
            <consortium name="EnsemblMetazoa"/>
        </authorList>
    </citation>
    <scope>IDENTIFICATION</scope>
    <source>
        <strain evidence="1">TTRI</strain>
    </source>
</reference>
<dbReference type="AlphaFoldDB" id="A0A1A9UDB0"/>
<proteinExistence type="predicted"/>
<name>A0A1A9UDB0_GLOAU</name>
<organism evidence="1 2">
    <name type="scientific">Glossina austeni</name>
    <name type="common">Savannah tsetse fly</name>
    <dbReference type="NCBI Taxonomy" id="7395"/>
    <lineage>
        <taxon>Eukaryota</taxon>
        <taxon>Metazoa</taxon>
        <taxon>Ecdysozoa</taxon>
        <taxon>Arthropoda</taxon>
        <taxon>Hexapoda</taxon>
        <taxon>Insecta</taxon>
        <taxon>Pterygota</taxon>
        <taxon>Neoptera</taxon>
        <taxon>Endopterygota</taxon>
        <taxon>Diptera</taxon>
        <taxon>Brachycera</taxon>
        <taxon>Muscomorpha</taxon>
        <taxon>Hippoboscoidea</taxon>
        <taxon>Glossinidae</taxon>
        <taxon>Glossina</taxon>
    </lineage>
</organism>
<dbReference type="STRING" id="7395.A0A1A9UDB0"/>
<dbReference type="VEuPathDB" id="VectorBase:GAUT000695"/>
<evidence type="ECO:0000313" key="2">
    <source>
        <dbReference type="Proteomes" id="UP000078200"/>
    </source>
</evidence>
<protein>
    <submittedName>
        <fullName evidence="1">Uncharacterized protein</fullName>
    </submittedName>
</protein>
<dbReference type="Proteomes" id="UP000078200">
    <property type="component" value="Unassembled WGS sequence"/>
</dbReference>
<evidence type="ECO:0000313" key="1">
    <source>
        <dbReference type="EnsemblMetazoa" id="GAUT000695-PA"/>
    </source>
</evidence>
<dbReference type="EnsemblMetazoa" id="GAUT000695-RA">
    <property type="protein sequence ID" value="GAUT000695-PA"/>
    <property type="gene ID" value="GAUT000695"/>
</dbReference>